<gene>
    <name evidence="1" type="ORF">A5892_06790</name>
</gene>
<reference evidence="1 2" key="1">
    <citation type="submission" date="2016-04" db="EMBL/GenBank/DDBJ databases">
        <title>Complete Genome Sequence of Halotalea alkalilenta IHB B 13600.</title>
        <authorList>
            <person name="Swarnkar M.K."/>
            <person name="Sharma A."/>
            <person name="Kaushal K."/>
            <person name="Soni R."/>
            <person name="Rana S."/>
            <person name="Singh A.K."/>
            <person name="Gulati A."/>
        </authorList>
    </citation>
    <scope>NUCLEOTIDE SEQUENCE [LARGE SCALE GENOMIC DNA]</scope>
    <source>
        <strain evidence="1 2">IHB B 13600</strain>
    </source>
</reference>
<dbReference type="AlphaFoldDB" id="A0A172YDM5"/>
<name>A0A172YDM5_9GAMM</name>
<evidence type="ECO:0000313" key="1">
    <source>
        <dbReference type="EMBL" id="ANF57206.1"/>
    </source>
</evidence>
<dbReference type="EMBL" id="CP015243">
    <property type="protein sequence ID" value="ANF57206.1"/>
    <property type="molecule type" value="Genomic_DNA"/>
</dbReference>
<sequence length="101" mass="11573">MSAITVNTFDFDELCNHAGVTADIVVTIVEHGILAPSGREPRQWRFDVSAVLVVKRVVRLRRDLDLDWQGAALALELLDENQRLRAENAYLRRRLERFIDG</sequence>
<dbReference type="RefSeq" id="WP_064122160.1">
    <property type="nucleotide sequence ID" value="NZ_CP015243.1"/>
</dbReference>
<evidence type="ECO:0000313" key="2">
    <source>
        <dbReference type="Proteomes" id="UP000077875"/>
    </source>
</evidence>
<keyword evidence="2" id="KW-1185">Reference proteome</keyword>
<dbReference type="Proteomes" id="UP000077875">
    <property type="component" value="Chromosome"/>
</dbReference>
<organism evidence="1 2">
    <name type="scientific">Halotalea alkalilenta</name>
    <dbReference type="NCBI Taxonomy" id="376489"/>
    <lineage>
        <taxon>Bacteria</taxon>
        <taxon>Pseudomonadati</taxon>
        <taxon>Pseudomonadota</taxon>
        <taxon>Gammaproteobacteria</taxon>
        <taxon>Oceanospirillales</taxon>
        <taxon>Halomonadaceae</taxon>
        <taxon>Halotalea</taxon>
    </lineage>
</organism>
<protein>
    <submittedName>
        <fullName evidence="1">Chaperone modulatory protein CbpM</fullName>
    </submittedName>
</protein>
<dbReference type="KEGG" id="haa:A5892_06790"/>
<proteinExistence type="predicted"/>
<accession>A0A172YDM5</accession>
<dbReference type="Gene3D" id="1.10.1660.10">
    <property type="match status" value="1"/>
</dbReference>
<dbReference type="STRING" id="376489.A5892_06790"/>
<dbReference type="Pfam" id="PF13591">
    <property type="entry name" value="MerR_2"/>
    <property type="match status" value="1"/>
</dbReference>